<evidence type="ECO:0000259" key="2">
    <source>
        <dbReference type="PROSITE" id="PS50883"/>
    </source>
</evidence>
<accession>A0A2R4WJY7</accession>
<dbReference type="InterPro" id="IPR052155">
    <property type="entry name" value="Biofilm_reg_signaling"/>
</dbReference>
<dbReference type="Gene3D" id="3.20.20.450">
    <property type="entry name" value="EAL domain"/>
    <property type="match status" value="1"/>
</dbReference>
<evidence type="ECO:0000313" key="4">
    <source>
        <dbReference type="EMBL" id="AWB21862.1"/>
    </source>
</evidence>
<name>A0A2R4WJY7_9HYPH</name>
<gene>
    <name evidence="4" type="ORF">DA075_13795</name>
</gene>
<dbReference type="Gene3D" id="3.30.70.270">
    <property type="match status" value="1"/>
</dbReference>
<dbReference type="PROSITE" id="PS50887">
    <property type="entry name" value="GGDEF"/>
    <property type="match status" value="1"/>
</dbReference>
<feature type="domain" description="GGDEF" evidence="3">
    <location>
        <begin position="308"/>
        <end position="442"/>
    </location>
</feature>
<dbReference type="SUPFAM" id="SSF141868">
    <property type="entry name" value="EAL domain-like"/>
    <property type="match status" value="1"/>
</dbReference>
<dbReference type="InterPro" id="IPR035919">
    <property type="entry name" value="EAL_sf"/>
</dbReference>
<evidence type="ECO:0000259" key="3">
    <source>
        <dbReference type="PROSITE" id="PS50887"/>
    </source>
</evidence>
<dbReference type="CDD" id="cd01949">
    <property type="entry name" value="GGDEF"/>
    <property type="match status" value="1"/>
</dbReference>
<dbReference type="InterPro" id="IPR043128">
    <property type="entry name" value="Rev_trsase/Diguanyl_cyclase"/>
</dbReference>
<dbReference type="InterPro" id="IPR029787">
    <property type="entry name" value="Nucleotide_cyclase"/>
</dbReference>
<reference evidence="4 5" key="1">
    <citation type="submission" date="2018-04" db="EMBL/GenBank/DDBJ databases">
        <title>Methylobacterium sp. PR1016A genome.</title>
        <authorList>
            <person name="Park W."/>
        </authorList>
    </citation>
    <scope>NUCLEOTIDE SEQUENCE [LARGE SCALE GENOMIC DNA]</scope>
    <source>
        <strain evidence="4 5">PR1016A</strain>
    </source>
</reference>
<dbReference type="Pfam" id="PF00990">
    <property type="entry name" value="GGDEF"/>
    <property type="match status" value="1"/>
</dbReference>
<dbReference type="CDD" id="cd01948">
    <property type="entry name" value="EAL"/>
    <property type="match status" value="1"/>
</dbReference>
<dbReference type="PANTHER" id="PTHR44757">
    <property type="entry name" value="DIGUANYLATE CYCLASE DGCP"/>
    <property type="match status" value="1"/>
</dbReference>
<keyword evidence="5" id="KW-1185">Reference proteome</keyword>
<feature type="domain" description="EAL" evidence="2">
    <location>
        <begin position="451"/>
        <end position="702"/>
    </location>
</feature>
<dbReference type="Gene3D" id="3.30.450.20">
    <property type="entry name" value="PAS domain"/>
    <property type="match status" value="2"/>
</dbReference>
<protein>
    <submittedName>
        <fullName evidence="4">Bifunctional diguanylate cyclase/phosphodiesterase</fullName>
    </submittedName>
</protein>
<dbReference type="SUPFAM" id="SSF55073">
    <property type="entry name" value="Nucleotide cyclase"/>
    <property type="match status" value="1"/>
</dbReference>
<dbReference type="AlphaFoldDB" id="A0A2R4WJY7"/>
<dbReference type="NCBIfam" id="TIGR00254">
    <property type="entry name" value="GGDEF"/>
    <property type="match status" value="1"/>
</dbReference>
<dbReference type="InterPro" id="IPR000160">
    <property type="entry name" value="GGDEF_dom"/>
</dbReference>
<dbReference type="SMART" id="SM00267">
    <property type="entry name" value="GGDEF"/>
    <property type="match status" value="1"/>
</dbReference>
<proteinExistence type="predicted"/>
<feature type="region of interest" description="Disordered" evidence="1">
    <location>
        <begin position="1"/>
        <end position="26"/>
    </location>
</feature>
<dbReference type="SMART" id="SM00052">
    <property type="entry name" value="EAL"/>
    <property type="match status" value="1"/>
</dbReference>
<dbReference type="Pfam" id="PF13188">
    <property type="entry name" value="PAS_8"/>
    <property type="match status" value="1"/>
</dbReference>
<dbReference type="Proteomes" id="UP000244755">
    <property type="component" value="Chromosome 1"/>
</dbReference>
<dbReference type="OrthoDB" id="9814202at2"/>
<dbReference type="InterPro" id="IPR001633">
    <property type="entry name" value="EAL_dom"/>
</dbReference>
<dbReference type="EMBL" id="CP028843">
    <property type="protein sequence ID" value="AWB21862.1"/>
    <property type="molecule type" value="Genomic_DNA"/>
</dbReference>
<dbReference type="PROSITE" id="PS50883">
    <property type="entry name" value="EAL"/>
    <property type="match status" value="1"/>
</dbReference>
<dbReference type="KEGG" id="mee:DA075_13795"/>
<dbReference type="InterPro" id="IPR000014">
    <property type="entry name" value="PAS"/>
</dbReference>
<sequence>MPARGAAGDGTRAGMTGCPLSGGASARRAAGSTEPLSFAQICDVMPVAAMTCDLTTFTIDYANPSSIALLHAIRDRLGIAPDAIIGTSIDVFHKDLVSQRSPLSEPGRLPHKTRLRFGDEWLDLQIHALPEPGGRVGRALLVWSTATAEVLKEQEEYRLLRMIDDMPVAVMTVDPATYRITYVNETSKRTLGQIEAHLPIKSETLLGASIDVFHRDPTHQRQLLADPANLPHHARIKIGPEVLDLQASAVHGTDGAYLGPMLTLSIVTQQVAAEARIQQLAHYDTLTGLANRSTFRGHLGSVLAREGSDLGLLFIDLDGFKIVNDSYGHLVGDALLRQVADRLRALCDLPGVMVSRLGGDEFAVMTPETELGALAAFAGRLIDALGAPYHAETTRRLEVGASIGIAVAPEHGREPEALLARADMALYSAKAAGKRTCRLFGAEMETRLHERLHLEAKLRAALCTKDGLFLFYQPITDVRTRRVTAREGLIRWHHPARGWISPAEFIPIAEESGLIRDLGAWVLRRACEDAATWTDGARVAVNVSPRQLGTGTLAPAVLEALLASGLPPDRLEIEVTESALLGDEKAGLADLRRIRDMGVRVALDDFGTGFSSLAHLRAFPFDKIKIDGSFVRDAVTRPDCAAIVGVVADLGRRLGVTTVAEGVETTAHLDLVIAEGCTEVQGYLLGRPEPRDADVATIAGLVTPATRTAL</sequence>
<evidence type="ECO:0000256" key="1">
    <source>
        <dbReference type="SAM" id="MobiDB-lite"/>
    </source>
</evidence>
<dbReference type="Pfam" id="PF00563">
    <property type="entry name" value="EAL"/>
    <property type="match status" value="1"/>
</dbReference>
<dbReference type="PANTHER" id="PTHR44757:SF2">
    <property type="entry name" value="BIOFILM ARCHITECTURE MAINTENANCE PROTEIN MBAA"/>
    <property type="match status" value="1"/>
</dbReference>
<organism evidence="4 5">
    <name type="scientific">Methylobacterium currus</name>
    <dbReference type="NCBI Taxonomy" id="2051553"/>
    <lineage>
        <taxon>Bacteria</taxon>
        <taxon>Pseudomonadati</taxon>
        <taxon>Pseudomonadota</taxon>
        <taxon>Alphaproteobacteria</taxon>
        <taxon>Hyphomicrobiales</taxon>
        <taxon>Methylobacteriaceae</taxon>
        <taxon>Methylobacterium</taxon>
    </lineage>
</organism>
<evidence type="ECO:0000313" key="5">
    <source>
        <dbReference type="Proteomes" id="UP000244755"/>
    </source>
</evidence>